<protein>
    <recommendedName>
        <fullName evidence="3">Head decoration protein</fullName>
    </recommendedName>
</protein>
<dbReference type="KEGG" id="dov:DSCO28_50480"/>
<evidence type="ECO:0008006" key="3">
    <source>
        <dbReference type="Google" id="ProtNLM"/>
    </source>
</evidence>
<name>A0A5K7ZW50_9BACT</name>
<accession>A0A5K7ZW50</accession>
<dbReference type="Gene3D" id="2.40.300.10">
    <property type="entry name" value="Head decoration protein D"/>
    <property type="match status" value="1"/>
</dbReference>
<evidence type="ECO:0000313" key="2">
    <source>
        <dbReference type="Proteomes" id="UP000425960"/>
    </source>
</evidence>
<gene>
    <name evidence="1" type="ORF">DSCO28_50480</name>
</gene>
<evidence type="ECO:0000313" key="1">
    <source>
        <dbReference type="EMBL" id="BBO84482.1"/>
    </source>
</evidence>
<dbReference type="AlphaFoldDB" id="A0A5K7ZW50"/>
<dbReference type="Pfam" id="PF02924">
    <property type="entry name" value="HDPD"/>
    <property type="match status" value="1"/>
</dbReference>
<dbReference type="InterPro" id="IPR004195">
    <property type="entry name" value="Head_decoration_D"/>
</dbReference>
<dbReference type="RefSeq" id="WP_155324393.1">
    <property type="nucleotide sequence ID" value="NZ_AP021876.1"/>
</dbReference>
<dbReference type="SUPFAM" id="SSF51274">
    <property type="entry name" value="Head decoration protein D (gpD, major capsid protein D)"/>
    <property type="match status" value="1"/>
</dbReference>
<sequence>MTETLDTEVVSQLIAGDTHELKPVTIPSGAGALSRGTVLGMLTADFTFDQFDQDDATYGLNTARAILAEDVDATSSAVVAQAYVLGKFRSEDLIWPSDITNAEKQAALLNLQDRGIVVDTDWA</sequence>
<dbReference type="Proteomes" id="UP000425960">
    <property type="component" value="Chromosome"/>
</dbReference>
<dbReference type="InterPro" id="IPR036630">
    <property type="entry name" value="Head_decoration_D_sf"/>
</dbReference>
<proteinExistence type="predicted"/>
<dbReference type="EMBL" id="AP021876">
    <property type="protein sequence ID" value="BBO84482.1"/>
    <property type="molecule type" value="Genomic_DNA"/>
</dbReference>
<reference evidence="1 2" key="1">
    <citation type="submission" date="2019-11" db="EMBL/GenBank/DDBJ databases">
        <title>Comparative genomics of hydrocarbon-degrading Desulfosarcina strains.</title>
        <authorList>
            <person name="Watanabe M."/>
            <person name="Kojima H."/>
            <person name="Fukui M."/>
        </authorList>
    </citation>
    <scope>NUCLEOTIDE SEQUENCE [LARGE SCALE GENOMIC DNA]</scope>
    <source>
        <strain evidence="1 2">28bB2T</strain>
    </source>
</reference>
<organism evidence="1 2">
    <name type="scientific">Desulfosarcina ovata subsp. sediminis</name>
    <dbReference type="NCBI Taxonomy" id="885957"/>
    <lineage>
        <taxon>Bacteria</taxon>
        <taxon>Pseudomonadati</taxon>
        <taxon>Thermodesulfobacteriota</taxon>
        <taxon>Desulfobacteria</taxon>
        <taxon>Desulfobacterales</taxon>
        <taxon>Desulfosarcinaceae</taxon>
        <taxon>Desulfosarcina</taxon>
    </lineage>
</organism>